<dbReference type="PANTHER" id="PTHR37540">
    <property type="entry name" value="TRANSCRIPTION FACTOR (ACR-2), PUTATIVE-RELATED-RELATED"/>
    <property type="match status" value="1"/>
</dbReference>
<feature type="region of interest" description="Disordered" evidence="1">
    <location>
        <begin position="384"/>
        <end position="423"/>
    </location>
</feature>
<sequence>MSALHYSRISGGLRESKMEETYLYHKLEAMRTLNSKVTDLETCTSDGCLSLIAGLALAEGGMGDPTAAEAHINGLCTLIDMKRPEEWQHRFYGMLQRIILMAGSYIAASRDPFLESHIIETDDMTLCYPHPYFTKPTSTLLSTAQVQATSLSPFYLTSTPCLEACKADVEGEVLFNVLERLNSICFTPYDNNNSETTSLLLSDTESYIASLLFQPDPPSSSPSKASFHKDRHHKKSKRKGHPYSQVPLIYYPSSSRAWAAAGYLYTHLILSPLWTQTHQDETIDPHLLWHLLNTLREDITKTEAAMKIGAYSPELWIWEVVIAAYTVRVSLQRQQQQQQQQQQDPMTTGLASVAEDIFSTTSSKVLSTSQTVIWPGLTYAESSVSSSSSQDGSGASSPSHDNTDRGPGIPSQPHTYIPPVSPPPKDHLHSLKLFFRQKIALWSQTTRVADWEGARQMLTRIVWPNQSAGQLASYSERLDTIMKTTWYEACLGLH</sequence>
<dbReference type="Proteomes" id="UP000280685">
    <property type="component" value="Chromosome 5"/>
</dbReference>
<protein>
    <submittedName>
        <fullName evidence="2">Uncharacterized protein</fullName>
    </submittedName>
</protein>
<proteinExistence type="predicted"/>
<dbReference type="PANTHER" id="PTHR37540:SF5">
    <property type="entry name" value="TRANSCRIPTION FACTOR DOMAIN-CONTAINING PROTEIN"/>
    <property type="match status" value="1"/>
</dbReference>
<accession>A0ABY6SD88</accession>
<evidence type="ECO:0000256" key="1">
    <source>
        <dbReference type="SAM" id="MobiDB-lite"/>
    </source>
</evidence>
<gene>
    <name evidence="2" type="ORF">PODCO_504475</name>
</gene>
<evidence type="ECO:0000313" key="2">
    <source>
        <dbReference type="EMBL" id="VBB81209.1"/>
    </source>
</evidence>
<organism evidence="2 3">
    <name type="scientific">Podospora comata</name>
    <dbReference type="NCBI Taxonomy" id="48703"/>
    <lineage>
        <taxon>Eukaryota</taxon>
        <taxon>Fungi</taxon>
        <taxon>Dikarya</taxon>
        <taxon>Ascomycota</taxon>
        <taxon>Pezizomycotina</taxon>
        <taxon>Sordariomycetes</taxon>
        <taxon>Sordariomycetidae</taxon>
        <taxon>Sordariales</taxon>
        <taxon>Podosporaceae</taxon>
        <taxon>Podospora</taxon>
    </lineage>
</organism>
<evidence type="ECO:0000313" key="3">
    <source>
        <dbReference type="Proteomes" id="UP000280685"/>
    </source>
</evidence>
<feature type="compositionally biased region" description="Low complexity" evidence="1">
    <location>
        <begin position="384"/>
        <end position="399"/>
    </location>
</feature>
<keyword evidence="3" id="KW-1185">Reference proteome</keyword>
<dbReference type="EMBL" id="LR026968">
    <property type="protein sequence ID" value="VBB81209.1"/>
    <property type="molecule type" value="Genomic_DNA"/>
</dbReference>
<reference evidence="2" key="1">
    <citation type="submission" date="2018-02" db="EMBL/GenBank/DDBJ databases">
        <authorList>
            <person name="Silar P."/>
        </authorList>
    </citation>
    <scope>NUCLEOTIDE SEQUENCE [LARGE SCALE GENOMIC DNA]</scope>
    <source>
        <strain evidence="2">T</strain>
    </source>
</reference>
<name>A0ABY6SD88_PODCO</name>
<feature type="region of interest" description="Disordered" evidence="1">
    <location>
        <begin position="215"/>
        <end position="240"/>
    </location>
</feature>
<feature type="compositionally biased region" description="Basic residues" evidence="1">
    <location>
        <begin position="229"/>
        <end position="240"/>
    </location>
</feature>